<evidence type="ECO:0000313" key="3">
    <source>
        <dbReference type="Proteomes" id="UP000789738"/>
    </source>
</evidence>
<dbReference type="RefSeq" id="WP_125148488.1">
    <property type="nucleotide sequence ID" value="NZ_CAKJVE010000004.1"/>
</dbReference>
<dbReference type="Proteomes" id="UP000789738">
    <property type="component" value="Unassembled WGS sequence"/>
</dbReference>
<comment type="caution">
    <text evidence="1">The sequence shown here is derived from an EMBL/GenBank/DDBJ whole genome shotgun (WGS) entry which is preliminary data.</text>
</comment>
<proteinExistence type="predicted"/>
<reference evidence="2" key="2">
    <citation type="submission" date="2022-10" db="EMBL/GenBank/DDBJ databases">
        <authorList>
            <person name="Aires J."/>
            <person name="Mesa V."/>
        </authorList>
    </citation>
    <scope>NUCLEOTIDE SEQUENCE</scope>
    <source>
        <strain evidence="2">Clostridium neonatale JD116</strain>
    </source>
</reference>
<protein>
    <submittedName>
        <fullName evidence="1">Uncharacterized protein</fullName>
    </submittedName>
</protein>
<accession>A0AA86MMF7</accession>
<gene>
    <name evidence="2" type="ORF">CNEO2_1490004</name>
    <name evidence="1" type="ORF">CNEO_40833</name>
</gene>
<dbReference type="AlphaFoldDB" id="A0AA86MMF7"/>
<dbReference type="EMBL" id="CAKJVE010000004">
    <property type="protein sequence ID" value="CAG9703850.1"/>
    <property type="molecule type" value="Genomic_DNA"/>
</dbReference>
<sequence>MKDELREKLQDMSKASMEAGIPIMGNIITDAVIGQAVPGVATAVISYKQKRTERMLIKAIDELKKQMIAINEKVNNMDKEQITFIKEKVLPIVFDFVIEESQEEKIKYIINGAINLIEIDITDEDLILNYYDILSKLRIKDINILIDLYQESKKMIRSYLEETDRTIKNEYEAVETHIIKKMESMGLISVRKTLEDLEGRITKPKKSATDISKLGIYLIEFFKMYKKEDDNHE</sequence>
<name>A0AA86MMF7_9CLOT</name>
<dbReference type="EMBL" id="CAMTCP010000054">
    <property type="protein sequence ID" value="CAI3544071.1"/>
    <property type="molecule type" value="Genomic_DNA"/>
</dbReference>
<evidence type="ECO:0000313" key="2">
    <source>
        <dbReference type="EMBL" id="CAI3544071.1"/>
    </source>
</evidence>
<evidence type="ECO:0000313" key="1">
    <source>
        <dbReference type="EMBL" id="CAG9703850.1"/>
    </source>
</evidence>
<dbReference type="Proteomes" id="UP001189143">
    <property type="component" value="Unassembled WGS sequence"/>
</dbReference>
<reference evidence="1" key="1">
    <citation type="submission" date="2021-10" db="EMBL/GenBank/DDBJ databases">
        <authorList>
            <person name="Mesa V."/>
        </authorList>
    </citation>
    <scope>NUCLEOTIDE SEQUENCE</scope>
    <source>
        <strain evidence="1">CC3_PB</strain>
    </source>
</reference>
<organism evidence="1 3">
    <name type="scientific">Clostridium neonatale</name>
    <dbReference type="NCBI Taxonomy" id="137838"/>
    <lineage>
        <taxon>Bacteria</taxon>
        <taxon>Bacillati</taxon>
        <taxon>Bacillota</taxon>
        <taxon>Clostridia</taxon>
        <taxon>Eubacteriales</taxon>
        <taxon>Clostridiaceae</taxon>
        <taxon>Clostridium</taxon>
    </lineage>
</organism>